<evidence type="ECO:0000259" key="5">
    <source>
        <dbReference type="PROSITE" id="PS51194"/>
    </source>
</evidence>
<evidence type="ECO:0000313" key="7">
    <source>
        <dbReference type="Proteomes" id="UP000298602"/>
    </source>
</evidence>
<dbReference type="PANTHER" id="PTHR18934:SF99">
    <property type="entry name" value="ATP-DEPENDENT RNA HELICASE DHX37-RELATED"/>
    <property type="match status" value="1"/>
</dbReference>
<dbReference type="GO" id="GO:0004386">
    <property type="term" value="F:helicase activity"/>
    <property type="evidence" value="ECO:0007669"/>
    <property type="project" value="UniProtKB-KW"/>
</dbReference>
<dbReference type="PROSITE" id="PS51194">
    <property type="entry name" value="HELICASE_CTER"/>
    <property type="match status" value="1"/>
</dbReference>
<evidence type="ECO:0000256" key="4">
    <source>
        <dbReference type="ARBA" id="ARBA00022840"/>
    </source>
</evidence>
<feature type="domain" description="Helicase C-terminal" evidence="5">
    <location>
        <begin position="1"/>
        <end position="162"/>
    </location>
</feature>
<evidence type="ECO:0000256" key="2">
    <source>
        <dbReference type="ARBA" id="ARBA00022801"/>
    </source>
</evidence>
<dbReference type="InterPro" id="IPR027417">
    <property type="entry name" value="P-loop_NTPase"/>
</dbReference>
<keyword evidence="7" id="KW-1185">Reference proteome</keyword>
<organism evidence="6 7">
    <name type="scientific">Desulfoglaeba alkanexedens ALDC</name>
    <dbReference type="NCBI Taxonomy" id="980445"/>
    <lineage>
        <taxon>Bacteria</taxon>
        <taxon>Pseudomonadati</taxon>
        <taxon>Thermodesulfobacteriota</taxon>
        <taxon>Syntrophobacteria</taxon>
        <taxon>Syntrophobacterales</taxon>
        <taxon>Syntrophobacteraceae</taxon>
        <taxon>Desulfoglaeba</taxon>
    </lineage>
</organism>
<dbReference type="SMART" id="SM00490">
    <property type="entry name" value="HELICc"/>
    <property type="match status" value="1"/>
</dbReference>
<dbReference type="GO" id="GO:0005524">
    <property type="term" value="F:ATP binding"/>
    <property type="evidence" value="ECO:0007669"/>
    <property type="project" value="UniProtKB-KW"/>
</dbReference>
<dbReference type="Gene3D" id="3.40.50.300">
    <property type="entry name" value="P-loop containing nucleotide triphosphate hydrolases"/>
    <property type="match status" value="1"/>
</dbReference>
<dbReference type="AlphaFoldDB" id="A0A4P8L1H0"/>
<dbReference type="RefSeq" id="WP_137422705.1">
    <property type="nucleotide sequence ID" value="NZ_CP040098.1"/>
</dbReference>
<keyword evidence="3" id="KW-0347">Helicase</keyword>
<dbReference type="GO" id="GO:0016787">
    <property type="term" value="F:hydrolase activity"/>
    <property type="evidence" value="ECO:0007669"/>
    <property type="project" value="UniProtKB-KW"/>
</dbReference>
<dbReference type="OrthoDB" id="9805617at2"/>
<dbReference type="InterPro" id="IPR001650">
    <property type="entry name" value="Helicase_C-like"/>
</dbReference>
<protein>
    <recommendedName>
        <fullName evidence="5">Helicase C-terminal domain-containing protein</fullName>
    </recommendedName>
</protein>
<proteinExistence type="predicted"/>
<dbReference type="KEGG" id="dax:FDQ92_00060"/>
<dbReference type="SUPFAM" id="SSF52540">
    <property type="entry name" value="P-loop containing nucleoside triphosphate hydrolases"/>
    <property type="match status" value="1"/>
</dbReference>
<dbReference type="CDD" id="cd18791">
    <property type="entry name" value="SF2_C_RHA"/>
    <property type="match status" value="1"/>
</dbReference>
<sequence>MDQAVEAVVELKRSGCRGDVLVFMPTESDIRETVARLEERRFPHTEVLPLFGRLAGADQQRIFRPVSGEKIVVATNVAETSITIPGIRYVVDTGLARLSQYNPRTRTEGLPVVSISRASADQRKGRCGRVGPGICIRLYAEEDYQARPAFTPLKSSGRTWPR</sequence>
<dbReference type="EMBL" id="CP040098">
    <property type="protein sequence ID" value="QCQ20735.1"/>
    <property type="molecule type" value="Genomic_DNA"/>
</dbReference>
<dbReference type="GO" id="GO:0003723">
    <property type="term" value="F:RNA binding"/>
    <property type="evidence" value="ECO:0007669"/>
    <property type="project" value="TreeGrafter"/>
</dbReference>
<name>A0A4P8L1H0_9BACT</name>
<dbReference type="Proteomes" id="UP000298602">
    <property type="component" value="Chromosome"/>
</dbReference>
<evidence type="ECO:0000256" key="3">
    <source>
        <dbReference type="ARBA" id="ARBA00022806"/>
    </source>
</evidence>
<keyword evidence="2" id="KW-0378">Hydrolase</keyword>
<accession>A0A4P8L1H0</accession>
<gene>
    <name evidence="6" type="ORF">FDQ92_00060</name>
</gene>
<dbReference type="Pfam" id="PF00271">
    <property type="entry name" value="Helicase_C"/>
    <property type="match status" value="1"/>
</dbReference>
<reference evidence="6 7" key="2">
    <citation type="submission" date="2019-05" db="EMBL/GenBank/DDBJ databases">
        <authorList>
            <person name="Suflita J.M."/>
            <person name="Marks C.R."/>
        </authorList>
    </citation>
    <scope>NUCLEOTIDE SEQUENCE [LARGE SCALE GENOMIC DNA]</scope>
    <source>
        <strain evidence="6 7">ALDC</strain>
    </source>
</reference>
<evidence type="ECO:0000313" key="6">
    <source>
        <dbReference type="EMBL" id="QCQ20735.1"/>
    </source>
</evidence>
<evidence type="ECO:0000256" key="1">
    <source>
        <dbReference type="ARBA" id="ARBA00022741"/>
    </source>
</evidence>
<dbReference type="PANTHER" id="PTHR18934">
    <property type="entry name" value="ATP-DEPENDENT RNA HELICASE"/>
    <property type="match status" value="1"/>
</dbReference>
<keyword evidence="4" id="KW-0067">ATP-binding</keyword>
<reference evidence="6 7" key="1">
    <citation type="submission" date="2019-05" db="EMBL/GenBank/DDBJ databases">
        <title>The Complete Genome Sequence of the n-alkane-degrading Desulfoglaeba alkanexedens ALDC reveals multiple alkylsuccinate synthase gene clusters.</title>
        <authorList>
            <person name="Callaghan A.V."/>
            <person name="Davidova I.A."/>
            <person name="Duncan K.E."/>
            <person name="Morris B."/>
            <person name="McInerney M.J."/>
        </authorList>
    </citation>
    <scope>NUCLEOTIDE SEQUENCE [LARGE SCALE GENOMIC DNA]</scope>
    <source>
        <strain evidence="6 7">ALDC</strain>
    </source>
</reference>
<keyword evidence="1" id="KW-0547">Nucleotide-binding</keyword>